<dbReference type="Proteomes" id="UP000192284">
    <property type="component" value="Unassembled WGS sequence"/>
</dbReference>
<sequence>MSIFRVEFAEGFALGNENVVLAVADRDGLRAFQSAVLTARMQGQAHFTINGINHQIVRQPGAAEVQLGSGAITWKFDDTKLAEIAAKNVSMINASHAVHHYIDYIHSPASTLVISVDEYV</sequence>
<protein>
    <submittedName>
        <fullName evidence="1">Uncharacterized protein</fullName>
    </submittedName>
</protein>
<dbReference type="AlphaFoldDB" id="A0A1W9ZXM2"/>
<proteinExistence type="predicted"/>
<keyword evidence="2" id="KW-1185">Reference proteome</keyword>
<dbReference type="OrthoDB" id="4630373at2"/>
<comment type="caution">
    <text evidence="1">The sequence shown here is derived from an EMBL/GenBank/DDBJ whole genome shotgun (WGS) entry which is preliminary data.</text>
</comment>
<name>A0A1W9ZXM2_MYCAN</name>
<accession>A0A1W9ZXM2</accession>
<evidence type="ECO:0000313" key="2">
    <source>
        <dbReference type="Proteomes" id="UP000192284"/>
    </source>
</evidence>
<gene>
    <name evidence="1" type="ORF">BST12_09760</name>
</gene>
<organism evidence="1 2">
    <name type="scientific">Mycobacterium angelicum</name>
    <dbReference type="NCBI Taxonomy" id="470074"/>
    <lineage>
        <taxon>Bacteria</taxon>
        <taxon>Bacillati</taxon>
        <taxon>Actinomycetota</taxon>
        <taxon>Actinomycetes</taxon>
        <taxon>Mycobacteriales</taxon>
        <taxon>Mycobacteriaceae</taxon>
        <taxon>Mycobacterium</taxon>
    </lineage>
</organism>
<evidence type="ECO:0000313" key="1">
    <source>
        <dbReference type="EMBL" id="ORA22435.1"/>
    </source>
</evidence>
<reference evidence="1 2" key="1">
    <citation type="submission" date="2017-02" db="EMBL/GenBank/DDBJ databases">
        <title>The new phylogeny of genus Mycobacterium.</title>
        <authorList>
            <person name="Tortoli E."/>
            <person name="Trovato A."/>
            <person name="Cirillo D.M."/>
        </authorList>
    </citation>
    <scope>NUCLEOTIDE SEQUENCE [LARGE SCALE GENOMIC DNA]</scope>
    <source>
        <strain evidence="1 2">DSM 45057</strain>
    </source>
</reference>
<dbReference type="EMBL" id="MVHE01000010">
    <property type="protein sequence ID" value="ORA22435.1"/>
    <property type="molecule type" value="Genomic_DNA"/>
</dbReference>
<dbReference type="RefSeq" id="WP_083112900.1">
    <property type="nucleotide sequence ID" value="NZ_JACKTS010000037.1"/>
</dbReference>